<keyword evidence="5" id="KW-1185">Reference proteome</keyword>
<dbReference type="AlphaFoldDB" id="A0A4Q8QGG2"/>
<dbReference type="GO" id="GO:0035591">
    <property type="term" value="F:signaling adaptor activity"/>
    <property type="evidence" value="ECO:0007669"/>
    <property type="project" value="TreeGrafter"/>
</dbReference>
<dbReference type="CDD" id="cd00146">
    <property type="entry name" value="PKD"/>
    <property type="match status" value="1"/>
</dbReference>
<evidence type="ECO:0000256" key="1">
    <source>
        <dbReference type="ARBA" id="ARBA00022614"/>
    </source>
</evidence>
<dbReference type="InterPro" id="IPR000601">
    <property type="entry name" value="PKD_dom"/>
</dbReference>
<dbReference type="InterPro" id="IPR052574">
    <property type="entry name" value="CDIRP"/>
</dbReference>
<sequence length="472" mass="53098">MLFSCEKEESNDQGSATQLLPIEIVTNTDTSGVGDLTITQANGMVNRQNAIPYNEVQEVEVDLNSEGTYIFEVEDPAFGQIKIYATQEELKNYTIDNPLTLQFEHYKNQKVATFRVQSESDGQNRLRFIDVTVMQGYRSLYHIDWGDGSEEVAEAPSEIQAPSDRIEHRYAAAGEYTITLSTTDVTEVTGLHLQITGNGKGDKIQTLQLEELPNLTFLGVGDNTLPNIDSILERFPKLNHLAVRFGELNSIDVSKNPLLEILVVSDDFDTEIKGLSTLTNLKFLGVTGTIENLNLALHPELYHVTIRGHKMSSLDVSQNQKLTTLILQLNELEQIDLSANVNLENLYITNNSLTQLDLSNNTEIKFLNLYANYIEELDITQQTQLEFLNLSSVHLKQLAAPQSLDDINHIDLTNSRFLNESELLDAVFLGQDNNPKTEGRIIFNDLAVIIDRQIPLLNELVDVYDWNINIPE</sequence>
<dbReference type="Proteomes" id="UP000291981">
    <property type="component" value="Unassembled WGS sequence"/>
</dbReference>
<dbReference type="InterPro" id="IPR035986">
    <property type="entry name" value="PKD_dom_sf"/>
</dbReference>
<dbReference type="PANTHER" id="PTHR47566:SF1">
    <property type="entry name" value="PROTEIN NUD1"/>
    <property type="match status" value="1"/>
</dbReference>
<evidence type="ECO:0000256" key="2">
    <source>
        <dbReference type="ARBA" id="ARBA00022737"/>
    </source>
</evidence>
<organism evidence="4 5">
    <name type="scientific">Flagellimonas allohymeniacidonis</name>
    <dbReference type="NCBI Taxonomy" id="2517819"/>
    <lineage>
        <taxon>Bacteria</taxon>
        <taxon>Pseudomonadati</taxon>
        <taxon>Bacteroidota</taxon>
        <taxon>Flavobacteriia</taxon>
        <taxon>Flavobacteriales</taxon>
        <taxon>Flavobacteriaceae</taxon>
        <taxon>Flagellimonas</taxon>
    </lineage>
</organism>
<keyword evidence="1" id="KW-0433">Leucine-rich repeat</keyword>
<evidence type="ECO:0000259" key="3">
    <source>
        <dbReference type="PROSITE" id="PS50093"/>
    </source>
</evidence>
<reference evidence="4 5" key="1">
    <citation type="submission" date="2019-02" db="EMBL/GenBank/DDBJ databases">
        <title>Draft genome sequence of Muricauda sp. 176CP4-71.</title>
        <authorList>
            <person name="Park J.-S."/>
        </authorList>
    </citation>
    <scope>NUCLEOTIDE SEQUENCE [LARGE SCALE GENOMIC DNA]</scope>
    <source>
        <strain evidence="4 5">176CP4-71</strain>
    </source>
</reference>
<dbReference type="OrthoDB" id="1439291at2"/>
<dbReference type="Gene3D" id="3.80.10.10">
    <property type="entry name" value="Ribonuclease Inhibitor"/>
    <property type="match status" value="1"/>
</dbReference>
<proteinExistence type="predicted"/>
<dbReference type="SUPFAM" id="SSF49299">
    <property type="entry name" value="PKD domain"/>
    <property type="match status" value="1"/>
</dbReference>
<dbReference type="InterPro" id="IPR032675">
    <property type="entry name" value="LRR_dom_sf"/>
</dbReference>
<protein>
    <recommendedName>
        <fullName evidence="3">PKD domain-containing protein</fullName>
    </recommendedName>
</protein>
<feature type="domain" description="PKD" evidence="3">
    <location>
        <begin position="141"/>
        <end position="184"/>
    </location>
</feature>
<comment type="caution">
    <text evidence="4">The sequence shown here is derived from an EMBL/GenBank/DDBJ whole genome shotgun (WGS) entry which is preliminary data.</text>
</comment>
<dbReference type="SUPFAM" id="SSF52058">
    <property type="entry name" value="L domain-like"/>
    <property type="match status" value="1"/>
</dbReference>
<dbReference type="PROSITE" id="PS50093">
    <property type="entry name" value="PKD"/>
    <property type="match status" value="1"/>
</dbReference>
<dbReference type="EMBL" id="SGIU01000001">
    <property type="protein sequence ID" value="TAI48817.1"/>
    <property type="molecule type" value="Genomic_DNA"/>
</dbReference>
<accession>A0A4Q8QGG2</accession>
<name>A0A4Q8QGG2_9FLAO</name>
<gene>
    <name evidence="4" type="ORF">EW142_03190</name>
</gene>
<keyword evidence="2" id="KW-0677">Repeat</keyword>
<evidence type="ECO:0000313" key="5">
    <source>
        <dbReference type="Proteomes" id="UP000291981"/>
    </source>
</evidence>
<dbReference type="PANTHER" id="PTHR47566">
    <property type="match status" value="1"/>
</dbReference>
<evidence type="ECO:0000313" key="4">
    <source>
        <dbReference type="EMBL" id="TAI48817.1"/>
    </source>
</evidence>